<evidence type="ECO:0000259" key="7">
    <source>
        <dbReference type="Pfam" id="PF00361"/>
    </source>
</evidence>
<gene>
    <name evidence="5" type="primary">nuoN</name>
    <name evidence="8" type="ORF">NC99_23910</name>
</gene>
<feature type="transmembrane region" description="Helical" evidence="5">
    <location>
        <begin position="167"/>
        <end position="191"/>
    </location>
</feature>
<evidence type="ECO:0000256" key="5">
    <source>
        <dbReference type="HAMAP-Rule" id="MF_00445"/>
    </source>
</evidence>
<dbReference type="PANTHER" id="PTHR22773">
    <property type="entry name" value="NADH DEHYDROGENASE"/>
    <property type="match status" value="1"/>
</dbReference>
<comment type="catalytic activity">
    <reaction evidence="5">
        <text>a quinone + NADH + 5 H(+)(in) = a quinol + NAD(+) + 4 H(+)(out)</text>
        <dbReference type="Rhea" id="RHEA:57888"/>
        <dbReference type="ChEBI" id="CHEBI:15378"/>
        <dbReference type="ChEBI" id="CHEBI:24646"/>
        <dbReference type="ChEBI" id="CHEBI:57540"/>
        <dbReference type="ChEBI" id="CHEBI:57945"/>
        <dbReference type="ChEBI" id="CHEBI:132124"/>
    </reaction>
</comment>
<feature type="transmembrane region" description="Helical" evidence="5">
    <location>
        <begin position="423"/>
        <end position="443"/>
    </location>
</feature>
<feature type="transmembrane region" description="Helical" evidence="5">
    <location>
        <begin position="112"/>
        <end position="130"/>
    </location>
</feature>
<proteinExistence type="inferred from homology"/>
<keyword evidence="9" id="KW-1185">Reference proteome</keyword>
<dbReference type="AlphaFoldDB" id="A0A0L8V8S4"/>
<keyword evidence="3 5" id="KW-1133">Transmembrane helix</keyword>
<evidence type="ECO:0000256" key="6">
    <source>
        <dbReference type="RuleBase" id="RU000320"/>
    </source>
</evidence>
<comment type="similarity">
    <text evidence="5">Belongs to the complex I subunit 2 family.</text>
</comment>
<dbReference type="GO" id="GO:0050136">
    <property type="term" value="F:NADH dehydrogenase (quinone) (non-electrogenic) activity"/>
    <property type="evidence" value="ECO:0007669"/>
    <property type="project" value="UniProtKB-UniRule"/>
</dbReference>
<feature type="transmembrane region" description="Helical" evidence="5">
    <location>
        <begin position="379"/>
        <end position="403"/>
    </location>
</feature>
<dbReference type="GO" id="GO:0048038">
    <property type="term" value="F:quinone binding"/>
    <property type="evidence" value="ECO:0007669"/>
    <property type="project" value="UniProtKB-KW"/>
</dbReference>
<keyword evidence="5" id="KW-1003">Cell membrane</keyword>
<reference evidence="9" key="1">
    <citation type="submission" date="2015-07" db="EMBL/GenBank/DDBJ databases">
        <title>Genome sequencing of Sunxiuqinia dokdonensis strain SK.</title>
        <authorList>
            <person name="Ahn S."/>
            <person name="Kim B.-C."/>
        </authorList>
    </citation>
    <scope>NUCLEOTIDE SEQUENCE [LARGE SCALE GENOMIC DNA]</scope>
    <source>
        <strain evidence="9">SK</strain>
    </source>
</reference>
<feature type="transmembrane region" description="Helical" evidence="5">
    <location>
        <begin position="344"/>
        <end position="367"/>
    </location>
</feature>
<name>A0A0L8V8S4_9BACT</name>
<keyword evidence="5" id="KW-0520">NAD</keyword>
<keyword evidence="5" id="KW-1278">Translocase</keyword>
<sequence length="502" mass="55696">MTDLSTYTTDLIKSFEFFKPETTLTATIILTIIFDLIFKKSKHISGYVAIIGIVIAGIFLHQQTGVEYKAFANLLVIDDFGVFMKYIILLSSLIIIIFTFYSKELHPGKPRLGEYFTLMMGMTLGMFLLVGSANLIMIYLSIEIMSISSYVLAGYTKEIKRASEASLKYVIFGAASTGIMLYGISILFGLTGSLNLFNINQYIASGNVDDMPLFVSSLMIVAGFGYKISAVPFHFWTPDVYEGAPVTITAYLSVASKAAGFAVLLRFFKTGLVDPSSGTLETWNLIGNIDWRYVLIVISILTMTLGNLVAVWQNNMKRLLAYSSIAHAGYMLMAVAVLNDNGATAVLIYFFFYMLMNLGAFFIVQLIANKLDTEDIDDYAGLGFRSPVLGVCLTIFLISLTGLPPTAGFIGKLYVFTSVINAGFVWLAVIGVVNSVISLYYYIKVVRNMYLRQNEHFQSKLTYSPTEILIVLMLAIPTLFFGVYFTPIVEWANLSVNILVNK</sequence>
<evidence type="ECO:0000313" key="9">
    <source>
        <dbReference type="Proteomes" id="UP000036958"/>
    </source>
</evidence>
<protein>
    <recommendedName>
        <fullName evidence="5">NADH-quinone oxidoreductase subunit N</fullName>
        <ecNumber evidence="5">7.1.1.-</ecNumber>
    </recommendedName>
    <alternativeName>
        <fullName evidence="5">NADH dehydrogenase I subunit N</fullName>
    </alternativeName>
    <alternativeName>
        <fullName evidence="5">NDH-1 subunit N</fullName>
    </alternativeName>
</protein>
<feature type="transmembrane region" description="Helical" evidence="5">
    <location>
        <begin position="211"/>
        <end position="236"/>
    </location>
</feature>
<feature type="transmembrane region" description="Helical" evidence="5">
    <location>
        <begin position="319"/>
        <end position="338"/>
    </location>
</feature>
<keyword evidence="5" id="KW-0874">Quinone</keyword>
<feature type="transmembrane region" description="Helical" evidence="5">
    <location>
        <begin position="44"/>
        <end position="62"/>
    </location>
</feature>
<comment type="subcellular location">
    <subcellularLocation>
        <location evidence="5">Cell membrane</location>
        <topology evidence="5">Multi-pass membrane protein</topology>
    </subcellularLocation>
    <subcellularLocation>
        <location evidence="1">Endomembrane system</location>
        <topology evidence="1">Multi-pass membrane protein</topology>
    </subcellularLocation>
    <subcellularLocation>
        <location evidence="6">Membrane</location>
        <topology evidence="6">Multi-pass membrane protein</topology>
    </subcellularLocation>
</comment>
<organism evidence="8 9">
    <name type="scientific">Sunxiuqinia dokdonensis</name>
    <dbReference type="NCBI Taxonomy" id="1409788"/>
    <lineage>
        <taxon>Bacteria</taxon>
        <taxon>Pseudomonadati</taxon>
        <taxon>Bacteroidota</taxon>
        <taxon>Bacteroidia</taxon>
        <taxon>Marinilabiliales</taxon>
        <taxon>Prolixibacteraceae</taxon>
        <taxon>Sunxiuqinia</taxon>
    </lineage>
</organism>
<dbReference type="GO" id="GO:0012505">
    <property type="term" value="C:endomembrane system"/>
    <property type="evidence" value="ECO:0007669"/>
    <property type="project" value="UniProtKB-SubCell"/>
</dbReference>
<keyword evidence="2 5" id="KW-0812">Transmembrane</keyword>
<dbReference type="HAMAP" id="MF_00445">
    <property type="entry name" value="NDH1_NuoN_1"/>
    <property type="match status" value="1"/>
</dbReference>
<dbReference type="STRING" id="1409788.NC99_23910"/>
<dbReference type="GO" id="GO:0008137">
    <property type="term" value="F:NADH dehydrogenase (ubiquinone) activity"/>
    <property type="evidence" value="ECO:0007669"/>
    <property type="project" value="InterPro"/>
</dbReference>
<accession>A0A0L8V8S4</accession>
<comment type="subunit">
    <text evidence="5">NDH-1 is composed of 14 different subunits. Subunits NuoA, H, J, K, L, M, N constitute the membrane sector of the complex.</text>
</comment>
<dbReference type="RefSeq" id="WP_053183588.1">
    <property type="nucleotide sequence ID" value="NZ_LGIA01000152.1"/>
</dbReference>
<dbReference type="Proteomes" id="UP000036958">
    <property type="component" value="Unassembled WGS sequence"/>
</dbReference>
<evidence type="ECO:0000256" key="2">
    <source>
        <dbReference type="ARBA" id="ARBA00022692"/>
    </source>
</evidence>
<keyword evidence="5" id="KW-0813">Transport</keyword>
<dbReference type="Pfam" id="PF00361">
    <property type="entry name" value="Proton_antipo_M"/>
    <property type="match status" value="1"/>
</dbReference>
<dbReference type="EMBL" id="LGIA01000152">
    <property type="protein sequence ID" value="KOH44844.1"/>
    <property type="molecule type" value="Genomic_DNA"/>
</dbReference>
<dbReference type="PATRIC" id="fig|1409788.3.peg.2469"/>
<dbReference type="GO" id="GO:0005886">
    <property type="term" value="C:plasma membrane"/>
    <property type="evidence" value="ECO:0007669"/>
    <property type="project" value="UniProtKB-SubCell"/>
</dbReference>
<dbReference type="EC" id="7.1.1.-" evidence="5"/>
<feature type="transmembrane region" description="Helical" evidence="5">
    <location>
        <begin position="464"/>
        <end position="485"/>
    </location>
</feature>
<dbReference type="InterPro" id="IPR010096">
    <property type="entry name" value="NADH-Q_OxRdtase_suN/2"/>
</dbReference>
<dbReference type="NCBIfam" id="TIGR01770">
    <property type="entry name" value="NDH_I_N"/>
    <property type="match status" value="1"/>
</dbReference>
<evidence type="ECO:0000256" key="4">
    <source>
        <dbReference type="ARBA" id="ARBA00023136"/>
    </source>
</evidence>
<dbReference type="GO" id="GO:0042773">
    <property type="term" value="P:ATP synthesis coupled electron transport"/>
    <property type="evidence" value="ECO:0007669"/>
    <property type="project" value="InterPro"/>
</dbReference>
<feature type="domain" description="NADH:quinone oxidoreductase/Mrp antiporter transmembrane" evidence="7">
    <location>
        <begin position="132"/>
        <end position="438"/>
    </location>
</feature>
<feature type="transmembrane region" description="Helical" evidence="5">
    <location>
        <begin position="248"/>
        <end position="268"/>
    </location>
</feature>
<feature type="transmembrane region" description="Helical" evidence="5">
    <location>
        <begin position="291"/>
        <end position="312"/>
    </location>
</feature>
<evidence type="ECO:0000256" key="3">
    <source>
        <dbReference type="ARBA" id="ARBA00022989"/>
    </source>
</evidence>
<comment type="function">
    <text evidence="5">NDH-1 shuttles electrons from NADH, via FMN and iron-sulfur (Fe-S) centers, to quinones in the respiratory chain. The immediate electron acceptor for the enzyme in this species is believed to be a menaquinone. Couples the redox reaction to proton translocation (for every two electrons transferred, four hydrogen ions are translocated across the cytoplasmic membrane), and thus conserves the redox energy in a proton gradient.</text>
</comment>
<dbReference type="OrthoDB" id="9811718at2"/>
<dbReference type="InterPro" id="IPR001750">
    <property type="entry name" value="ND/Mrp_TM"/>
</dbReference>
<feature type="transmembrane region" description="Helical" evidence="5">
    <location>
        <begin position="82"/>
        <end position="100"/>
    </location>
</feature>
<evidence type="ECO:0000313" key="8">
    <source>
        <dbReference type="EMBL" id="KOH44844.1"/>
    </source>
</evidence>
<comment type="caution">
    <text evidence="8">The sequence shown here is derived from an EMBL/GenBank/DDBJ whole genome shotgun (WGS) entry which is preliminary data.</text>
</comment>
<evidence type="ECO:0000256" key="1">
    <source>
        <dbReference type="ARBA" id="ARBA00004127"/>
    </source>
</evidence>
<keyword evidence="4 5" id="KW-0472">Membrane</keyword>